<evidence type="ECO:0000313" key="4">
    <source>
        <dbReference type="Proteomes" id="UP000469724"/>
    </source>
</evidence>
<keyword evidence="2" id="KW-1133">Transmembrane helix</keyword>
<gene>
    <name evidence="3" type="ORF">G3N56_06725</name>
</gene>
<name>A0A7K3NJP9_9BACT</name>
<dbReference type="EMBL" id="JAAGRQ010000019">
    <property type="protein sequence ID" value="NDY56436.1"/>
    <property type="molecule type" value="Genomic_DNA"/>
</dbReference>
<proteinExistence type="predicted"/>
<dbReference type="RefSeq" id="WP_163301487.1">
    <property type="nucleotide sequence ID" value="NZ_JAAGRQ010000019.1"/>
</dbReference>
<evidence type="ECO:0000256" key="1">
    <source>
        <dbReference type="SAM" id="MobiDB-lite"/>
    </source>
</evidence>
<reference evidence="3 4" key="1">
    <citation type="submission" date="2020-02" db="EMBL/GenBank/DDBJ databases">
        <title>Comparative genomics of sulfur disproportionating microorganisms.</title>
        <authorList>
            <person name="Ward L.M."/>
            <person name="Bertran E."/>
            <person name="Johnston D.T."/>
        </authorList>
    </citation>
    <scope>NUCLEOTIDE SEQUENCE [LARGE SCALE GENOMIC DNA]</scope>
    <source>
        <strain evidence="3 4">DSM 3696</strain>
    </source>
</reference>
<evidence type="ECO:0000313" key="3">
    <source>
        <dbReference type="EMBL" id="NDY56436.1"/>
    </source>
</evidence>
<feature type="transmembrane region" description="Helical" evidence="2">
    <location>
        <begin position="762"/>
        <end position="782"/>
    </location>
</feature>
<keyword evidence="4" id="KW-1185">Reference proteome</keyword>
<sequence length="1020" mass="113877">MSRLLFDREDYALLKIVNDVLGRKKYPGLRRLLTPYLHPHGIKEMAAPRELRMAYAIIHLLGSLEAGMAGDRIKALRSLRDEVLFSAESDLEKNTARLLLQIIKELVRAKDDPLRQLELAHDFRAASSGKPRIVRRGLAEHHLLEMPEEWNQLAFDDHVHDANTKGRKSPTHLIMDAWIKGIRKLTVIHNNFVRPEVASELYQAARIMGIAVRIGLEYRTRHAGSYLKMIWIPRGFHELGEFLEFLTKPEVGTFLRRGREAAQFQKHYVMEALAAFNATHRQAIGEICGVDVPALDPEDFTAFVGAGQASLMHLGRFAQNAVQEALTRKADGLLAAGAAPQGPELSAVFAHMDRFSPEYLIEAHLAPEHNPGLKNPDIPCDSADCPDILRLTPCELIETIHEFHSLNRFVLTLDGHGPEDVLMILSECRGAVTHVEIFNLHDFEVDPSRDNAEIIELIAVVNSGNPVKIKKFVRRIMRRLEDRGGPGSAEKINRLSSVLDNMAGLMDYYKTTPLRACIGTDSTGQSCRHHGMGLVVKDTLPARAARHLERGHSHQRKALPVGVEVVPSLQYHTAAGASPMTLRAARLALFSPLFRHAALRPSLKWSRTRYFHASEKTANIYTLGGIQPPSGEVYKGKLLAGPRTPKFCFRYANSAVKNSLKILAGFIPAALSFGLTKDWWVLCWFGPLIWFGITGLRNVIQSVFGSGGLRRSPVLKWNEYVSFSRLADSLLYTGFSVPLLDYVVKTLVMDQGFQITAQSNPVALYTVMAVVNGVYIATHNAFRGLPRRAVTGNLFRSAVSIPLAIGVNALISGLLSLAGVPDAGAVMQQWAAIISKLCSDGVAGVIEGLADRSKYIAMRLRDYKAKSKKLYDTYSTLEVRFPQKDVEGLLESPQELSEALSTDKSDLEKILYVNALDLLYFWMYQPRARTVLRLLIPGMSQDERRAFLLSQYVLRREYEISRLFLDGLVGKNFARALSFYLSHYQEYLDELQKLAGRCPAAEPPQWDAPPPVDDAPERAA</sequence>
<feature type="transmembrane region" description="Helical" evidence="2">
    <location>
        <begin position="679"/>
        <end position="700"/>
    </location>
</feature>
<dbReference type="AlphaFoldDB" id="A0A7K3NJP9"/>
<feature type="transmembrane region" description="Helical" evidence="2">
    <location>
        <begin position="794"/>
        <end position="818"/>
    </location>
</feature>
<organism evidence="3 4">
    <name type="scientific">Desulfolutivibrio sulfodismutans</name>
    <dbReference type="NCBI Taxonomy" id="63561"/>
    <lineage>
        <taxon>Bacteria</taxon>
        <taxon>Pseudomonadati</taxon>
        <taxon>Thermodesulfobacteriota</taxon>
        <taxon>Desulfovibrionia</taxon>
        <taxon>Desulfovibrionales</taxon>
        <taxon>Desulfovibrionaceae</taxon>
        <taxon>Desulfolutivibrio</taxon>
    </lineage>
</organism>
<feature type="transmembrane region" description="Helical" evidence="2">
    <location>
        <begin position="720"/>
        <end position="742"/>
    </location>
</feature>
<keyword evidence="2" id="KW-0472">Membrane</keyword>
<comment type="caution">
    <text evidence="3">The sequence shown here is derived from an EMBL/GenBank/DDBJ whole genome shotgun (WGS) entry which is preliminary data.</text>
</comment>
<keyword evidence="2" id="KW-0812">Transmembrane</keyword>
<accession>A0A7K3NJP9</accession>
<evidence type="ECO:0000256" key="2">
    <source>
        <dbReference type="SAM" id="Phobius"/>
    </source>
</evidence>
<feature type="region of interest" description="Disordered" evidence="1">
    <location>
        <begin position="999"/>
        <end position="1020"/>
    </location>
</feature>
<protein>
    <submittedName>
        <fullName evidence="3">Uncharacterized protein</fullName>
    </submittedName>
</protein>
<dbReference type="Proteomes" id="UP000469724">
    <property type="component" value="Unassembled WGS sequence"/>
</dbReference>